<sequence>MRTLRCNPARQRGAAAVEFALTAIAFLTLVIGAMEFSRLMLTWNMAVETTRLGARVAVVCDKNDPAIRRRMRDMLPALSDSNIVISYPAAGCTSLSCEPVTVRIVNFDVPLIVPFIPLNFTLPSLATSLPSESLSSTDNPLCD</sequence>
<evidence type="ECO:0000313" key="4">
    <source>
        <dbReference type="Proteomes" id="UP000532440"/>
    </source>
</evidence>
<proteinExistence type="predicted"/>
<feature type="transmembrane region" description="Helical" evidence="1">
    <location>
        <begin position="12"/>
        <end position="34"/>
    </location>
</feature>
<dbReference type="InterPro" id="IPR012495">
    <property type="entry name" value="TadE-like_dom"/>
</dbReference>
<evidence type="ECO:0000256" key="1">
    <source>
        <dbReference type="SAM" id="Phobius"/>
    </source>
</evidence>
<dbReference type="EMBL" id="JACHGB010000002">
    <property type="protein sequence ID" value="MBB5271055.1"/>
    <property type="molecule type" value="Genomic_DNA"/>
</dbReference>
<comment type="caution">
    <text evidence="3">The sequence shown here is derived from an EMBL/GenBank/DDBJ whole genome shotgun (WGS) entry which is preliminary data.</text>
</comment>
<accession>A0A7W8HFI7</accession>
<keyword evidence="1" id="KW-0472">Membrane</keyword>
<dbReference type="RefSeq" id="WP_183964983.1">
    <property type="nucleotide sequence ID" value="NZ_BAABEW010000017.1"/>
</dbReference>
<evidence type="ECO:0000313" key="3">
    <source>
        <dbReference type="EMBL" id="MBB5271055.1"/>
    </source>
</evidence>
<evidence type="ECO:0000259" key="2">
    <source>
        <dbReference type="Pfam" id="PF07811"/>
    </source>
</evidence>
<dbReference type="AlphaFoldDB" id="A0A7W8HFI7"/>
<protein>
    <recommendedName>
        <fullName evidence="2">TadE-like domain-containing protein</fullName>
    </recommendedName>
</protein>
<gene>
    <name evidence="3" type="ORF">HNQ70_001059</name>
</gene>
<organism evidence="3 4">
    <name type="scientific">Quisquiliibacterium transsilvanicum</name>
    <dbReference type="NCBI Taxonomy" id="1549638"/>
    <lineage>
        <taxon>Bacteria</taxon>
        <taxon>Pseudomonadati</taxon>
        <taxon>Pseudomonadota</taxon>
        <taxon>Betaproteobacteria</taxon>
        <taxon>Burkholderiales</taxon>
        <taxon>Burkholderiaceae</taxon>
        <taxon>Quisquiliibacterium</taxon>
    </lineage>
</organism>
<keyword evidence="1" id="KW-0812">Transmembrane</keyword>
<keyword evidence="1" id="KW-1133">Transmembrane helix</keyword>
<reference evidence="3 4" key="1">
    <citation type="submission" date="2020-08" db="EMBL/GenBank/DDBJ databases">
        <title>Genomic Encyclopedia of Type Strains, Phase IV (KMG-IV): sequencing the most valuable type-strain genomes for metagenomic binning, comparative biology and taxonomic classification.</title>
        <authorList>
            <person name="Goeker M."/>
        </authorList>
    </citation>
    <scope>NUCLEOTIDE SEQUENCE [LARGE SCALE GENOMIC DNA]</scope>
    <source>
        <strain evidence="3 4">DSM 29781</strain>
    </source>
</reference>
<name>A0A7W8HFI7_9BURK</name>
<feature type="domain" description="TadE-like" evidence="2">
    <location>
        <begin position="13"/>
        <end position="55"/>
    </location>
</feature>
<dbReference type="Pfam" id="PF07811">
    <property type="entry name" value="TadE"/>
    <property type="match status" value="1"/>
</dbReference>
<keyword evidence="4" id="KW-1185">Reference proteome</keyword>
<dbReference type="Proteomes" id="UP000532440">
    <property type="component" value="Unassembled WGS sequence"/>
</dbReference>